<dbReference type="PANTHER" id="PTHR43155">
    <property type="entry name" value="CYCLIC DI-GMP PHOSPHODIESTERASE PA4108-RELATED"/>
    <property type="match status" value="1"/>
</dbReference>
<evidence type="ECO:0000313" key="3">
    <source>
        <dbReference type="Proteomes" id="UP000737402"/>
    </source>
</evidence>
<dbReference type="EMBL" id="JAFBED010000011">
    <property type="protein sequence ID" value="MBM7621817.1"/>
    <property type="molecule type" value="Genomic_DNA"/>
</dbReference>
<feature type="domain" description="HD-GYP" evidence="1">
    <location>
        <begin position="105"/>
        <end position="301"/>
    </location>
</feature>
<sequence length="360" mass="40395">MKPGMKLAKTIYNEQGRALLSAGIPVTARMITRMQQLNVTYVYIEDARTKDMEAPTMISDQTRKKAITTITDTFRLLESEKKLSKWFVMDQSSKDLKSLIHTLLADMKENQEVATLLTDVYIHDNYVFTHSLNVTLYALSIGLKLGLPKKDLEILGLGGILHDIGKMQIPSEILFKPGKLTSEEFTEMKKHTTYGYDILRNMHTIPLLVAHCAFQHHERLNGSGYPRGVKNEDIHLFGKILAVADVFDAVTSHRIYRSAMLPHEGLEILYAGSESLYEPAIIDAFRKSVAIYPFGLTVTLNDGRKGIVVGQNKDITERPIVRIIEEEGAELDSPFDINLKDHLDVSIVDCDNQGSMSAVS</sequence>
<dbReference type="Proteomes" id="UP000737402">
    <property type="component" value="Unassembled WGS sequence"/>
</dbReference>
<dbReference type="InterPro" id="IPR006675">
    <property type="entry name" value="HDIG_dom"/>
</dbReference>
<evidence type="ECO:0000259" key="1">
    <source>
        <dbReference type="PROSITE" id="PS51832"/>
    </source>
</evidence>
<accession>A0ABS2P4C9</accession>
<protein>
    <submittedName>
        <fullName evidence="2">Nucleotidyltransferase with HDIG domain</fullName>
    </submittedName>
</protein>
<dbReference type="Pfam" id="PF13487">
    <property type="entry name" value="HD_5"/>
    <property type="match status" value="1"/>
</dbReference>
<name>A0ABS2P4C9_9BACI</name>
<dbReference type="PROSITE" id="PS51832">
    <property type="entry name" value="HD_GYP"/>
    <property type="match status" value="1"/>
</dbReference>
<dbReference type="InterPro" id="IPR003607">
    <property type="entry name" value="HD/PDEase_dom"/>
</dbReference>
<dbReference type="NCBIfam" id="TIGR00277">
    <property type="entry name" value="HDIG"/>
    <property type="match status" value="1"/>
</dbReference>
<dbReference type="PANTHER" id="PTHR43155:SF2">
    <property type="entry name" value="CYCLIC DI-GMP PHOSPHODIESTERASE PA4108"/>
    <property type="match status" value="1"/>
</dbReference>
<dbReference type="CDD" id="cd00077">
    <property type="entry name" value="HDc"/>
    <property type="match status" value="1"/>
</dbReference>
<dbReference type="InterPro" id="IPR037522">
    <property type="entry name" value="HD_GYP_dom"/>
</dbReference>
<keyword evidence="3" id="KW-1185">Reference proteome</keyword>
<comment type="caution">
    <text evidence="2">The sequence shown here is derived from an EMBL/GenBank/DDBJ whole genome shotgun (WGS) entry which is preliminary data.</text>
</comment>
<dbReference type="Gene3D" id="1.10.3210.10">
    <property type="entry name" value="Hypothetical protein af1432"/>
    <property type="match status" value="1"/>
</dbReference>
<dbReference type="SUPFAM" id="SSF109604">
    <property type="entry name" value="HD-domain/PDEase-like"/>
    <property type="match status" value="1"/>
</dbReference>
<evidence type="ECO:0000313" key="2">
    <source>
        <dbReference type="EMBL" id="MBM7621817.1"/>
    </source>
</evidence>
<proteinExistence type="predicted"/>
<gene>
    <name evidence="2" type="ORF">JOC95_003725</name>
</gene>
<organism evidence="2 3">
    <name type="scientific">Sutcliffiella tianshenii</name>
    <dbReference type="NCBI Taxonomy" id="1463404"/>
    <lineage>
        <taxon>Bacteria</taxon>
        <taxon>Bacillati</taxon>
        <taxon>Bacillota</taxon>
        <taxon>Bacilli</taxon>
        <taxon>Bacillales</taxon>
        <taxon>Bacillaceae</taxon>
        <taxon>Sutcliffiella</taxon>
    </lineage>
</organism>
<reference evidence="2 3" key="1">
    <citation type="submission" date="2021-01" db="EMBL/GenBank/DDBJ databases">
        <title>Genomic Encyclopedia of Type Strains, Phase IV (KMG-IV): sequencing the most valuable type-strain genomes for metagenomic binning, comparative biology and taxonomic classification.</title>
        <authorList>
            <person name="Goeker M."/>
        </authorList>
    </citation>
    <scope>NUCLEOTIDE SEQUENCE [LARGE SCALE GENOMIC DNA]</scope>
    <source>
        <strain evidence="2 3">DSM 25879</strain>
    </source>
</reference>
<dbReference type="SMART" id="SM00471">
    <property type="entry name" value="HDc"/>
    <property type="match status" value="1"/>
</dbReference>